<dbReference type="STRING" id="137265.SAMN05421684_2458"/>
<organism evidence="1 2">
    <name type="scientific">Asanoa ishikariensis</name>
    <dbReference type="NCBI Taxonomy" id="137265"/>
    <lineage>
        <taxon>Bacteria</taxon>
        <taxon>Bacillati</taxon>
        <taxon>Actinomycetota</taxon>
        <taxon>Actinomycetes</taxon>
        <taxon>Micromonosporales</taxon>
        <taxon>Micromonosporaceae</taxon>
        <taxon>Asanoa</taxon>
    </lineage>
</organism>
<dbReference type="Proteomes" id="UP000199632">
    <property type="component" value="Unassembled WGS sequence"/>
</dbReference>
<gene>
    <name evidence="1" type="ORF">SAMN05421684_2458</name>
</gene>
<protein>
    <submittedName>
        <fullName evidence="1">Uncharacterized protein</fullName>
    </submittedName>
</protein>
<reference evidence="2" key="1">
    <citation type="submission" date="2016-10" db="EMBL/GenBank/DDBJ databases">
        <authorList>
            <person name="Varghese N."/>
            <person name="Submissions S."/>
        </authorList>
    </citation>
    <scope>NUCLEOTIDE SEQUENCE [LARGE SCALE GENOMIC DNA]</scope>
    <source>
        <strain evidence="2">DSM 44718</strain>
    </source>
</reference>
<name>A0A1H3NZJ7_9ACTN</name>
<dbReference type="AlphaFoldDB" id="A0A1H3NZJ7"/>
<evidence type="ECO:0000313" key="1">
    <source>
        <dbReference type="EMBL" id="SDY94190.1"/>
    </source>
</evidence>
<proteinExistence type="predicted"/>
<keyword evidence="2" id="KW-1185">Reference proteome</keyword>
<evidence type="ECO:0000313" key="2">
    <source>
        <dbReference type="Proteomes" id="UP000199632"/>
    </source>
</evidence>
<accession>A0A1H3NZJ7</accession>
<dbReference type="EMBL" id="FNQB01000001">
    <property type="protein sequence ID" value="SDY94190.1"/>
    <property type="molecule type" value="Genomic_DNA"/>
</dbReference>
<sequence>MTNARKHETINAVEPDVERDLHTLLTAARSDDPDPALDALTLLRGVRERLDATERALIESARAGGASWATVATALGLASRQAAEQRYLRLTGDQNRDVAPSRITRQRQRSVDTSHGPAIATLRAATRALLRRVEADDAWTSRFTRAALAKDTLRMAAEAPPGALFALASSVIDDLRQATETALPLPITKAADDLRKALT</sequence>